<comment type="caution">
    <text evidence="1">The sequence shown here is derived from an EMBL/GenBank/DDBJ whole genome shotgun (WGS) entry which is preliminary data.</text>
</comment>
<dbReference type="OrthoDB" id="2869809at2"/>
<dbReference type="PATRIC" id="fig|45658.8.peg.2218"/>
<dbReference type="AlphaFoldDB" id="A0A1E3WSB7"/>
<gene>
    <name evidence="1" type="ORF">VSF3289_02209</name>
</gene>
<dbReference type="Proteomes" id="UP000095131">
    <property type="component" value="Unassembled WGS sequence"/>
</dbReference>
<name>A0A1E3WSB7_9VIBR</name>
<organism evidence="1 2">
    <name type="scientific">Vibrio scophthalmi</name>
    <dbReference type="NCBI Taxonomy" id="45658"/>
    <lineage>
        <taxon>Bacteria</taxon>
        <taxon>Pseudomonadati</taxon>
        <taxon>Pseudomonadota</taxon>
        <taxon>Gammaproteobacteria</taxon>
        <taxon>Vibrionales</taxon>
        <taxon>Vibrionaceae</taxon>
        <taxon>Vibrio</taxon>
    </lineage>
</organism>
<sequence length="256" mass="29002">MNQSSALSAAQREFIEVKIRQANSQLPESIVPTVHGAGYNSGVVTCSNGKVLKSYTVWKSMLERCYSVKSLERHPTYLNKTVCPQWFDYAAFKSWYGNLAGKLASTDYPIESLAIDSDLILFVNGDDDYDRYQHDYSPHTVLMLPKGINSQLATVNGYSNRPNPDLLTGISRNGKGYRFKTYNSDGKQVLSLTYATQEGAHEALCKQKAQRIEDALKPFYIAVGDIQPHLKYVFSYFTKWKNIRNANYVHRMLVTL</sequence>
<dbReference type="RefSeq" id="WP_069446937.1">
    <property type="nucleotide sequence ID" value="NZ_MDCJ01000002.1"/>
</dbReference>
<dbReference type="EMBL" id="MDCJ01000002">
    <property type="protein sequence ID" value="ODS11942.1"/>
    <property type="molecule type" value="Genomic_DNA"/>
</dbReference>
<proteinExistence type="predicted"/>
<evidence type="ECO:0000313" key="2">
    <source>
        <dbReference type="Proteomes" id="UP000095131"/>
    </source>
</evidence>
<protein>
    <submittedName>
        <fullName evidence="1">Uncharacterized protein</fullName>
    </submittedName>
</protein>
<evidence type="ECO:0000313" key="1">
    <source>
        <dbReference type="EMBL" id="ODS11942.1"/>
    </source>
</evidence>
<reference evidence="1 2" key="1">
    <citation type="submission" date="2016-08" db="EMBL/GenBank/DDBJ databases">
        <title>Genome sequencing of Vibrio scophthalmi strain FP3289, an isolated from Paralichthys olivaceus.</title>
        <authorList>
            <person name="Han H.-J."/>
        </authorList>
    </citation>
    <scope>NUCLEOTIDE SEQUENCE [LARGE SCALE GENOMIC DNA]</scope>
    <source>
        <strain evidence="1 2">FP3289</strain>
    </source>
</reference>
<accession>A0A1E3WSB7</accession>